<accession>A0A0F9BPI3</accession>
<sequence>MSKPKQEVSMGRVKELWQDKVDHVYQSYEDGKLLRGMAVKQLKELNLDEGYIRDQLDGIDESRQVTSHKT</sequence>
<dbReference type="AlphaFoldDB" id="A0A0F9BPI3"/>
<reference evidence="1" key="1">
    <citation type="journal article" date="2015" name="Nature">
        <title>Complex archaea that bridge the gap between prokaryotes and eukaryotes.</title>
        <authorList>
            <person name="Spang A."/>
            <person name="Saw J.H."/>
            <person name="Jorgensen S.L."/>
            <person name="Zaremba-Niedzwiedzka K."/>
            <person name="Martijn J."/>
            <person name="Lind A.E."/>
            <person name="van Eijk R."/>
            <person name="Schleper C."/>
            <person name="Guy L."/>
            <person name="Ettema T.J."/>
        </authorList>
    </citation>
    <scope>NUCLEOTIDE SEQUENCE</scope>
</reference>
<proteinExistence type="predicted"/>
<comment type="caution">
    <text evidence="1">The sequence shown here is derived from an EMBL/GenBank/DDBJ whole genome shotgun (WGS) entry which is preliminary data.</text>
</comment>
<organism evidence="1">
    <name type="scientific">marine sediment metagenome</name>
    <dbReference type="NCBI Taxonomy" id="412755"/>
    <lineage>
        <taxon>unclassified sequences</taxon>
        <taxon>metagenomes</taxon>
        <taxon>ecological metagenomes</taxon>
    </lineage>
</organism>
<protein>
    <submittedName>
        <fullName evidence="1">Uncharacterized protein</fullName>
    </submittedName>
</protein>
<name>A0A0F9BPI3_9ZZZZ</name>
<gene>
    <name evidence="1" type="ORF">LCGC14_2422040</name>
</gene>
<evidence type="ECO:0000313" key="1">
    <source>
        <dbReference type="EMBL" id="KKL23775.1"/>
    </source>
</evidence>
<dbReference type="EMBL" id="LAZR01036851">
    <property type="protein sequence ID" value="KKL23775.1"/>
    <property type="molecule type" value="Genomic_DNA"/>
</dbReference>